<keyword evidence="4" id="KW-1185">Reference proteome</keyword>
<dbReference type="PANTHER" id="PTHR22589:SF16">
    <property type="entry name" value="CARNITINE O-PALMITOYLTRANSFERASE 2, MITOCHONDRIAL"/>
    <property type="match status" value="1"/>
</dbReference>
<comment type="caution">
    <text evidence="3">The sequence shown here is derived from an EMBL/GenBank/DDBJ whole genome shotgun (WGS) entry which is preliminary data.</text>
</comment>
<proteinExistence type="predicted"/>
<dbReference type="PANTHER" id="PTHR22589">
    <property type="entry name" value="CARNITINE O-ACYLTRANSFERASE"/>
    <property type="match status" value="1"/>
</dbReference>
<dbReference type="GO" id="GO:0005739">
    <property type="term" value="C:mitochondrion"/>
    <property type="evidence" value="ECO:0007669"/>
    <property type="project" value="TreeGrafter"/>
</dbReference>
<feature type="domain" description="Choline/carnitine acyltransferase" evidence="2">
    <location>
        <begin position="106"/>
        <end position="166"/>
    </location>
</feature>
<dbReference type="GO" id="GO:0006635">
    <property type="term" value="P:fatty acid beta-oxidation"/>
    <property type="evidence" value="ECO:0007669"/>
    <property type="project" value="TreeGrafter"/>
</dbReference>
<dbReference type="AlphaFoldDB" id="A0AAE1ETN1"/>
<organism evidence="3 4">
    <name type="scientific">Petrolisthes cinctipes</name>
    <name type="common">Flat porcelain crab</name>
    <dbReference type="NCBI Taxonomy" id="88211"/>
    <lineage>
        <taxon>Eukaryota</taxon>
        <taxon>Metazoa</taxon>
        <taxon>Ecdysozoa</taxon>
        <taxon>Arthropoda</taxon>
        <taxon>Crustacea</taxon>
        <taxon>Multicrustacea</taxon>
        <taxon>Malacostraca</taxon>
        <taxon>Eumalacostraca</taxon>
        <taxon>Eucarida</taxon>
        <taxon>Decapoda</taxon>
        <taxon>Pleocyemata</taxon>
        <taxon>Anomura</taxon>
        <taxon>Galatheoidea</taxon>
        <taxon>Porcellanidae</taxon>
        <taxon>Petrolisthes</taxon>
    </lineage>
</organism>
<dbReference type="InterPro" id="IPR042231">
    <property type="entry name" value="Cho/carn_acyl_trans_2"/>
</dbReference>
<sequence length="171" mass="19632">MLLIPSKMQSPKLIINHCKNVQYHWKQVSGSVRASAACQLHSSSVQCSTTSDDDYQYFHKSKTPSMHFQKSLLRLLIPAKSDTDLFRRITRWTPSAIAAYSAYAFKAFPLDMSQFVNLFNSTRVPEQDKDRLKSDPKASHMLIMKNGHFYVFDVFDRDDAWSPSNLGKMAF</sequence>
<accession>A0AAE1ETN1</accession>
<dbReference type="EMBL" id="JAWQEG010004566">
    <property type="protein sequence ID" value="KAK3861078.1"/>
    <property type="molecule type" value="Genomic_DNA"/>
</dbReference>
<evidence type="ECO:0000256" key="1">
    <source>
        <dbReference type="ARBA" id="ARBA00023315"/>
    </source>
</evidence>
<reference evidence="3" key="1">
    <citation type="submission" date="2023-10" db="EMBL/GenBank/DDBJ databases">
        <title>Genome assemblies of two species of porcelain crab, Petrolisthes cinctipes and Petrolisthes manimaculis (Anomura: Porcellanidae).</title>
        <authorList>
            <person name="Angst P."/>
        </authorList>
    </citation>
    <scope>NUCLEOTIDE SEQUENCE</scope>
    <source>
        <strain evidence="3">PB745_01</strain>
        <tissue evidence="3">Gill</tissue>
    </source>
</reference>
<evidence type="ECO:0000313" key="4">
    <source>
        <dbReference type="Proteomes" id="UP001286313"/>
    </source>
</evidence>
<dbReference type="InterPro" id="IPR000542">
    <property type="entry name" value="Carn_acyl_trans"/>
</dbReference>
<dbReference type="GO" id="GO:0004095">
    <property type="term" value="F:carnitine O-palmitoyltransferase activity"/>
    <property type="evidence" value="ECO:0007669"/>
    <property type="project" value="TreeGrafter"/>
</dbReference>
<keyword evidence="1" id="KW-0012">Acyltransferase</keyword>
<dbReference type="Proteomes" id="UP001286313">
    <property type="component" value="Unassembled WGS sequence"/>
</dbReference>
<dbReference type="SUPFAM" id="SSF52777">
    <property type="entry name" value="CoA-dependent acyltransferases"/>
    <property type="match status" value="1"/>
</dbReference>
<dbReference type="InterPro" id="IPR039551">
    <property type="entry name" value="Cho/carn_acyl_trans"/>
</dbReference>
<dbReference type="Gene3D" id="3.30.559.70">
    <property type="entry name" value="Choline/Carnitine o-acyltransferase, domain 2"/>
    <property type="match status" value="1"/>
</dbReference>
<evidence type="ECO:0000313" key="3">
    <source>
        <dbReference type="EMBL" id="KAK3861078.1"/>
    </source>
</evidence>
<dbReference type="Pfam" id="PF00755">
    <property type="entry name" value="Carn_acyltransf"/>
    <property type="match status" value="1"/>
</dbReference>
<protein>
    <recommendedName>
        <fullName evidence="2">Choline/carnitine acyltransferase domain-containing protein</fullName>
    </recommendedName>
</protein>
<gene>
    <name evidence="3" type="ORF">Pcinc_032919</name>
</gene>
<keyword evidence="1" id="KW-0808">Transferase</keyword>
<evidence type="ECO:0000259" key="2">
    <source>
        <dbReference type="Pfam" id="PF00755"/>
    </source>
</evidence>
<name>A0AAE1ETN1_PETCI</name>